<accession>A0A1W1GX45</accession>
<evidence type="ECO:0000256" key="6">
    <source>
        <dbReference type="RuleBase" id="RU003567"/>
    </source>
</evidence>
<evidence type="ECO:0000256" key="5">
    <source>
        <dbReference type="ARBA" id="ARBA00022825"/>
    </source>
</evidence>
<dbReference type="Proteomes" id="UP000191133">
    <property type="component" value="Unassembled WGS sequence"/>
</dbReference>
<dbReference type="GO" id="GO:0004176">
    <property type="term" value="F:ATP-dependent peptidase activity"/>
    <property type="evidence" value="ECO:0007669"/>
    <property type="project" value="InterPro"/>
</dbReference>
<dbReference type="GO" id="GO:0006515">
    <property type="term" value="P:protein quality control for misfolded or incompletely synthesized proteins"/>
    <property type="evidence" value="ECO:0007669"/>
    <property type="project" value="TreeGrafter"/>
</dbReference>
<dbReference type="PANTHER" id="PTHR10381">
    <property type="entry name" value="ATP-DEPENDENT CLP PROTEASE PROTEOLYTIC SUBUNIT"/>
    <property type="match status" value="1"/>
</dbReference>
<comment type="similarity">
    <text evidence="1 6">Belongs to the peptidase S14 family.</text>
</comment>
<evidence type="ECO:0000313" key="8">
    <source>
        <dbReference type="Proteomes" id="UP000191133"/>
    </source>
</evidence>
<keyword evidence="5" id="KW-0720">Serine protease</keyword>
<keyword evidence="3 7" id="KW-0645">Protease</keyword>
<name>A0A1W1GX45_9GAMM</name>
<proteinExistence type="inferred from homology"/>
<reference evidence="8" key="1">
    <citation type="submission" date="2016-10" db="EMBL/GenBank/DDBJ databases">
        <authorList>
            <person name="Varghese N."/>
        </authorList>
    </citation>
    <scope>NUCLEOTIDE SEQUENCE [LARGE SCALE GENOMIC DNA]</scope>
    <source>
        <strain evidence="8">92MFCol6.1</strain>
    </source>
</reference>
<dbReference type="Pfam" id="PF00574">
    <property type="entry name" value="CLP_protease"/>
    <property type="match status" value="1"/>
</dbReference>
<dbReference type="Gene3D" id="3.90.226.10">
    <property type="entry name" value="2-enoyl-CoA Hydratase, Chain A, domain 1"/>
    <property type="match status" value="1"/>
</dbReference>
<gene>
    <name evidence="7" type="ORF">SAMN04488690_1636</name>
</gene>
<dbReference type="GO" id="GO:0009368">
    <property type="term" value="C:endopeptidase Clp complex"/>
    <property type="evidence" value="ECO:0007669"/>
    <property type="project" value="TreeGrafter"/>
</dbReference>
<evidence type="ECO:0000313" key="7">
    <source>
        <dbReference type="EMBL" id="SLM23929.1"/>
    </source>
</evidence>
<dbReference type="SUPFAM" id="SSF52096">
    <property type="entry name" value="ClpP/crotonase"/>
    <property type="match status" value="1"/>
</dbReference>
<dbReference type="PANTHER" id="PTHR10381:SF70">
    <property type="entry name" value="ATP-DEPENDENT CLP PROTEASE PROTEOLYTIC SUBUNIT"/>
    <property type="match status" value="1"/>
</dbReference>
<protein>
    <recommendedName>
        <fullName evidence="6">ATP-dependent Clp protease proteolytic subunit</fullName>
    </recommendedName>
</protein>
<keyword evidence="2" id="KW-0963">Cytoplasm</keyword>
<dbReference type="EMBL" id="FWEU01000002">
    <property type="protein sequence ID" value="SLM23929.1"/>
    <property type="molecule type" value="Genomic_DNA"/>
</dbReference>
<dbReference type="InterPro" id="IPR023562">
    <property type="entry name" value="ClpP/TepA"/>
</dbReference>
<keyword evidence="4" id="KW-0378">Hydrolase</keyword>
<evidence type="ECO:0000256" key="2">
    <source>
        <dbReference type="ARBA" id="ARBA00022490"/>
    </source>
</evidence>
<dbReference type="InterPro" id="IPR029045">
    <property type="entry name" value="ClpP/crotonase-like_dom_sf"/>
</dbReference>
<dbReference type="NCBIfam" id="NF045540">
    <property type="entry name" value="scaf_prot_MCP1"/>
    <property type="match status" value="1"/>
</dbReference>
<dbReference type="Pfam" id="PF25209">
    <property type="entry name" value="Phage_capsid_4"/>
    <property type="match status" value="1"/>
</dbReference>
<dbReference type="CDD" id="cd07016">
    <property type="entry name" value="S14_ClpP_1"/>
    <property type="match status" value="1"/>
</dbReference>
<dbReference type="PRINTS" id="PR00127">
    <property type="entry name" value="CLPPROTEASEP"/>
</dbReference>
<evidence type="ECO:0000256" key="3">
    <source>
        <dbReference type="ARBA" id="ARBA00022670"/>
    </source>
</evidence>
<dbReference type="NCBIfam" id="NF045542">
    <property type="entry name" value="Clp_rel_HeadMat"/>
    <property type="match status" value="1"/>
</dbReference>
<evidence type="ECO:0000256" key="1">
    <source>
        <dbReference type="ARBA" id="ARBA00007039"/>
    </source>
</evidence>
<organism evidence="7 8">
    <name type="scientific">Stenotrophomonas indicatrix</name>
    <dbReference type="NCBI Taxonomy" id="2045451"/>
    <lineage>
        <taxon>Bacteria</taxon>
        <taxon>Pseudomonadati</taxon>
        <taxon>Pseudomonadota</taxon>
        <taxon>Gammaproteobacteria</taxon>
        <taxon>Lysobacterales</taxon>
        <taxon>Lysobacteraceae</taxon>
        <taxon>Stenotrophomonas</taxon>
    </lineage>
</organism>
<dbReference type="AlphaFoldDB" id="A0A1W1GX45"/>
<evidence type="ECO:0000256" key="4">
    <source>
        <dbReference type="ARBA" id="ARBA00022801"/>
    </source>
</evidence>
<dbReference type="InterPro" id="IPR001907">
    <property type="entry name" value="ClpP"/>
</dbReference>
<dbReference type="GO" id="GO:0004252">
    <property type="term" value="F:serine-type endopeptidase activity"/>
    <property type="evidence" value="ECO:0007669"/>
    <property type="project" value="InterPro"/>
</dbReference>
<dbReference type="GO" id="GO:0051117">
    <property type="term" value="F:ATPase binding"/>
    <property type="evidence" value="ECO:0007669"/>
    <property type="project" value="TreeGrafter"/>
</dbReference>
<sequence length="746" mass="78283">MRARLLASAIKNAIRADAASEAELGPALYQVRAEADIADVMIYGAIGGYLFEESVSAADLVERIGQITAGTIHVRLNSVGGVVADGMAIHNALQAHPARKIITVEGQAASIASLILQAGDERRVYASSLVMVHAPRTVAGGSATSFRQNADALDAHASAMLEAYAARSGRREEMELLLTDDADHWYSGPQAVDAGLADVVVDADPGATAMWSSASAVAISGYLQSIEGAGTPVLSQLRRSIVASLSPQVFASLPEVSQSAVIGHIEDPTMKKQYSAILANAGRQSPAVATTAATPDTPVVAAAPAHAPTSGDPVQAALGALRERNTQIQAIAQPHMGNAQVREYVNGVMAQADSNITADAVGRHILALLGSNAAPLNGGAAITAGTDQRDLTRAAMSNAIQARAGLVQATDGNAFRGMSLTEIARACVQQAGVDTRGMERLEVVGMAFTHSSSDFPQLLGDASRRALLQGYQEVEETFDQYTRPVNVSDFKPTNLVGLGAFSDLDVVPEGGEYKQGSFSEQSQAMKIVTYGKLFTITRQAIINDELGVFGDVPRKMGQAARRTLAKAVFDLINSNPKLADGKTLFHADHNNLLPAALISTASVGAMQAAMRLQKDADGNLIQVPMRGLLTPVALSGLAKTVRTAQFAVGAGVGSNDPNIVRETFEVWDDGRLDAKSAQAWYGISNPAYVDGIVVGYLDGNQTPYLEQHQGFTVDGVAWKVRLDAAPAIADYRGIYKNPGNPAPTQG</sequence>